<dbReference type="RefSeq" id="WP_244971215.1">
    <property type="nucleotide sequence ID" value="NZ_CP058561.1"/>
</dbReference>
<dbReference type="PANTHER" id="PTHR43088">
    <property type="entry name" value="SUBUNIT OF PYRUVATE:FLAVODOXIN OXIDOREDUCTASE-RELATED"/>
    <property type="match status" value="1"/>
</dbReference>
<dbReference type="SUPFAM" id="SSF52518">
    <property type="entry name" value="Thiamin diphosphate-binding fold (THDP-binding)"/>
    <property type="match status" value="1"/>
</dbReference>
<dbReference type="Pfam" id="PF01855">
    <property type="entry name" value="POR_N"/>
    <property type="match status" value="1"/>
</dbReference>
<dbReference type="EMBL" id="CP058561">
    <property type="protein sequence ID" value="QUH30441.1"/>
    <property type="molecule type" value="Genomic_DNA"/>
</dbReference>
<dbReference type="Proteomes" id="UP000677305">
    <property type="component" value="Chromosome"/>
</dbReference>
<dbReference type="InterPro" id="IPR002880">
    <property type="entry name" value="Pyrv_Fd/Flavodoxin_OxRdtase_N"/>
</dbReference>
<dbReference type="SUPFAM" id="SSF52922">
    <property type="entry name" value="TK C-terminal domain-like"/>
    <property type="match status" value="1"/>
</dbReference>
<dbReference type="NCBIfam" id="NF005507">
    <property type="entry name" value="PRK07119.1"/>
    <property type="match status" value="1"/>
</dbReference>
<gene>
    <name evidence="4" type="ORF">HYG85_16620</name>
</gene>
<organism evidence="4 5">
    <name type="scientific">Vallitalea guaymasensis</name>
    <dbReference type="NCBI Taxonomy" id="1185412"/>
    <lineage>
        <taxon>Bacteria</taxon>
        <taxon>Bacillati</taxon>
        <taxon>Bacillota</taxon>
        <taxon>Clostridia</taxon>
        <taxon>Lachnospirales</taxon>
        <taxon>Vallitaleaceae</taxon>
        <taxon>Vallitalea</taxon>
    </lineage>
</organism>
<feature type="domain" description="Pyruvate flavodoxin/ferredoxin oxidoreductase pyrimidine binding" evidence="2">
    <location>
        <begin position="14"/>
        <end position="184"/>
    </location>
</feature>
<protein>
    <submittedName>
        <fullName evidence="4">3-methyl-2-oxobutanoate dehydrogenase subunit VorB</fullName>
    </submittedName>
</protein>
<evidence type="ECO:0000313" key="5">
    <source>
        <dbReference type="Proteomes" id="UP000677305"/>
    </source>
</evidence>
<evidence type="ECO:0000259" key="3">
    <source>
        <dbReference type="Pfam" id="PF17147"/>
    </source>
</evidence>
<dbReference type="GO" id="GO:0016491">
    <property type="term" value="F:oxidoreductase activity"/>
    <property type="evidence" value="ECO:0007669"/>
    <property type="project" value="UniProtKB-KW"/>
</dbReference>
<dbReference type="InterPro" id="IPR009014">
    <property type="entry name" value="Transketo_C/PFOR_II"/>
</dbReference>
<dbReference type="InterPro" id="IPR029061">
    <property type="entry name" value="THDP-binding"/>
</dbReference>
<dbReference type="AlphaFoldDB" id="A0A8J8MCL2"/>
<sequence length="354" mass="38815">MEKVLMKGNEAIAEAAIQAGCKYFFGYPITPQNEIPAYMAKKLPKIGGVFLQAESEVSAINMVYGAAGAGARVMTSSSSPGISLKQEGISYIAGAGLPCVIVNIVRGGPGLGGIQPAQSDYFQAVKGGGHGDYNLIVYAPSTLQEMVSLTMEAFDIADMYRNPVMILGDGMLGQMMEPVEFVKPPARDLPAKDWATTGCDGTRKPNIINSLYIDPAELEKEVDKTYKKYKLIEEKEVRYEKYNCDDAEIIITAYGTTARIVKSVIEMAKEEGINVGLIRPITLWPFPYEPVREYADKDHVKAFMSVEMSKGQMIEDIRLGVNGKKDVYFYGRTGGMVPTPDDIMAEIRKIVKEV</sequence>
<proteinExistence type="predicted"/>
<keyword evidence="5" id="KW-1185">Reference proteome</keyword>
<dbReference type="Gene3D" id="3.40.50.970">
    <property type="match status" value="1"/>
</dbReference>
<reference evidence="4 5" key="1">
    <citation type="submission" date="2020-07" db="EMBL/GenBank/DDBJ databases">
        <title>Vallitalea guaymasensis genome.</title>
        <authorList>
            <person name="Postec A."/>
        </authorList>
    </citation>
    <scope>NUCLEOTIDE SEQUENCE [LARGE SCALE GENOMIC DNA]</scope>
    <source>
        <strain evidence="4 5">Ra1766G1</strain>
    </source>
</reference>
<accession>A0A8J8MCL2</accession>
<name>A0A8J8MCL2_9FIRM</name>
<dbReference type="Pfam" id="PF17147">
    <property type="entry name" value="PFOR_II"/>
    <property type="match status" value="1"/>
</dbReference>
<dbReference type="PANTHER" id="PTHR43088:SF1">
    <property type="entry name" value="SUBUNIT OF PYRUVATE:FLAVODOXIN OXIDOREDUCTASE"/>
    <property type="match status" value="1"/>
</dbReference>
<evidence type="ECO:0000259" key="2">
    <source>
        <dbReference type="Pfam" id="PF01855"/>
    </source>
</evidence>
<dbReference type="InterPro" id="IPR033412">
    <property type="entry name" value="PFOR_II"/>
</dbReference>
<feature type="domain" description="Pyruvate:ferredoxin oxidoreductase core" evidence="3">
    <location>
        <begin position="247"/>
        <end position="343"/>
    </location>
</feature>
<dbReference type="InterPro" id="IPR052368">
    <property type="entry name" value="2-oxoacid_oxidoreductase"/>
</dbReference>
<dbReference type="CDD" id="cd07034">
    <property type="entry name" value="TPP_PYR_PFOR_IOR-alpha_like"/>
    <property type="match status" value="1"/>
</dbReference>
<evidence type="ECO:0000313" key="4">
    <source>
        <dbReference type="EMBL" id="QUH30441.1"/>
    </source>
</evidence>
<dbReference type="Gene3D" id="3.40.50.920">
    <property type="match status" value="1"/>
</dbReference>
<keyword evidence="1" id="KW-0560">Oxidoreductase</keyword>
<dbReference type="KEGG" id="vgu:HYG85_16620"/>
<evidence type="ECO:0000256" key="1">
    <source>
        <dbReference type="ARBA" id="ARBA00023002"/>
    </source>
</evidence>